<reference evidence="1" key="1">
    <citation type="submission" date="2020-01" db="EMBL/GenBank/DDBJ databases">
        <authorList>
            <person name="Meier V. D."/>
            <person name="Meier V D."/>
        </authorList>
    </citation>
    <scope>NUCLEOTIDE SEQUENCE</scope>
    <source>
        <strain evidence="1">HLG_WM_MAG_03</strain>
    </source>
</reference>
<name>A0A6S6RWR4_9BACT</name>
<proteinExistence type="predicted"/>
<dbReference type="EMBL" id="CACVAR010000085">
    <property type="protein sequence ID" value="CAA6801430.1"/>
    <property type="molecule type" value="Genomic_DNA"/>
</dbReference>
<accession>A0A6S6RWR4</accession>
<evidence type="ECO:0000313" key="1">
    <source>
        <dbReference type="EMBL" id="CAA6801430.1"/>
    </source>
</evidence>
<dbReference type="AlphaFoldDB" id="A0A6S6RWR4"/>
<protein>
    <submittedName>
        <fullName evidence="1">Uncharacterized protein</fullName>
    </submittedName>
</protein>
<gene>
    <name evidence="1" type="ORF">HELGO_WM33134</name>
</gene>
<organism evidence="1">
    <name type="scientific">uncultured Sulfurovum sp</name>
    <dbReference type="NCBI Taxonomy" id="269237"/>
    <lineage>
        <taxon>Bacteria</taxon>
        <taxon>Pseudomonadati</taxon>
        <taxon>Campylobacterota</taxon>
        <taxon>Epsilonproteobacteria</taxon>
        <taxon>Campylobacterales</taxon>
        <taxon>Sulfurovaceae</taxon>
        <taxon>Sulfurovum</taxon>
        <taxon>environmental samples</taxon>
    </lineage>
</organism>
<sequence>MGQVTPSSRQVVIGFATSAGDTADDGNMSPYGFVLANRLKESDDIRNVLGKVAEDVSGKYK</sequence>